<evidence type="ECO:0000256" key="3">
    <source>
        <dbReference type="ARBA" id="ARBA00022737"/>
    </source>
</evidence>
<gene>
    <name evidence="6" type="ORF">MARPO_0004s0099</name>
</gene>
<dbReference type="Proteomes" id="UP000244005">
    <property type="component" value="Unassembled WGS sequence"/>
</dbReference>
<dbReference type="InterPro" id="IPR032675">
    <property type="entry name" value="LRR_dom_sf"/>
</dbReference>
<keyword evidence="4" id="KW-0325">Glycoprotein</keyword>
<dbReference type="OrthoDB" id="1668230at2759"/>
<organism evidence="6 7">
    <name type="scientific">Marchantia polymorpha</name>
    <name type="common">Common liverwort</name>
    <name type="synonym">Marchantia aquatica</name>
    <dbReference type="NCBI Taxonomy" id="3197"/>
    <lineage>
        <taxon>Eukaryota</taxon>
        <taxon>Viridiplantae</taxon>
        <taxon>Streptophyta</taxon>
        <taxon>Embryophyta</taxon>
        <taxon>Marchantiophyta</taxon>
        <taxon>Marchantiopsida</taxon>
        <taxon>Marchantiidae</taxon>
        <taxon>Marchantiales</taxon>
        <taxon>Marchantiaceae</taxon>
        <taxon>Marchantia</taxon>
    </lineage>
</organism>
<accession>A0A2R6XRV5</accession>
<dbReference type="SUPFAM" id="SSF52058">
    <property type="entry name" value="L domain-like"/>
    <property type="match status" value="1"/>
</dbReference>
<dbReference type="AlphaFoldDB" id="A0A2R6XRV5"/>
<keyword evidence="3" id="KW-0677">Repeat</keyword>
<dbReference type="EMBL" id="KZ772676">
    <property type="protein sequence ID" value="PTQ48822.1"/>
    <property type="molecule type" value="Genomic_DNA"/>
</dbReference>
<dbReference type="PANTHER" id="PTHR48060:SF21">
    <property type="entry name" value="L DOMAIN-LIKE PROTEIN"/>
    <property type="match status" value="1"/>
</dbReference>
<name>A0A2R6XRV5_MARPO</name>
<dbReference type="InterPro" id="IPR001611">
    <property type="entry name" value="Leu-rich_rpt"/>
</dbReference>
<keyword evidence="1" id="KW-0433">Leucine-rich repeat</keyword>
<evidence type="ECO:0000313" key="6">
    <source>
        <dbReference type="EMBL" id="PTQ48822.1"/>
    </source>
</evidence>
<evidence type="ECO:0008006" key="8">
    <source>
        <dbReference type="Google" id="ProtNLM"/>
    </source>
</evidence>
<keyword evidence="2 5" id="KW-0732">Signal</keyword>
<dbReference type="Gramene" id="Mp3g15730.2">
    <property type="protein sequence ID" value="Mp3g15730.2.cds"/>
    <property type="gene ID" value="Mp3g15730"/>
</dbReference>
<sequence>MDMARYNITAGLLLLFAIAASTVSLTFCSVEEGLALVKLMTDWEMEFTSWIPNTDPCDGWENLICTGGHVTTLNLTKAGISGVLSEEIGVLSGLENLDLSGNDLRGPLPDSLKNCLNMRRLYLQDCNWDIPFPEVILSLQTLEHLDISGAKLSGSIPPEFYSMQSLKYVYLGNNKELTGNLEKFSLLSNLVNLSIWYLQFEEYVLPDKLSSLSKLQYLNCHDCNLHGGLPESYGELSELIEFNVRRNALTGGIPDSYKKLTNLKTL</sequence>
<evidence type="ECO:0000256" key="5">
    <source>
        <dbReference type="SAM" id="SignalP"/>
    </source>
</evidence>
<proteinExistence type="predicted"/>
<evidence type="ECO:0000256" key="1">
    <source>
        <dbReference type="ARBA" id="ARBA00022614"/>
    </source>
</evidence>
<evidence type="ECO:0000256" key="4">
    <source>
        <dbReference type="ARBA" id="ARBA00023180"/>
    </source>
</evidence>
<evidence type="ECO:0000256" key="2">
    <source>
        <dbReference type="ARBA" id="ARBA00022729"/>
    </source>
</evidence>
<keyword evidence="7" id="KW-1185">Reference proteome</keyword>
<reference evidence="7" key="1">
    <citation type="journal article" date="2017" name="Cell">
        <title>Insights into land plant evolution garnered from the Marchantia polymorpha genome.</title>
        <authorList>
            <person name="Bowman J.L."/>
            <person name="Kohchi T."/>
            <person name="Yamato K.T."/>
            <person name="Jenkins J."/>
            <person name="Shu S."/>
            <person name="Ishizaki K."/>
            <person name="Yamaoka S."/>
            <person name="Nishihama R."/>
            <person name="Nakamura Y."/>
            <person name="Berger F."/>
            <person name="Adam C."/>
            <person name="Aki S.S."/>
            <person name="Althoff F."/>
            <person name="Araki T."/>
            <person name="Arteaga-Vazquez M.A."/>
            <person name="Balasubrmanian S."/>
            <person name="Barry K."/>
            <person name="Bauer D."/>
            <person name="Boehm C.R."/>
            <person name="Briginshaw L."/>
            <person name="Caballero-Perez J."/>
            <person name="Catarino B."/>
            <person name="Chen F."/>
            <person name="Chiyoda S."/>
            <person name="Chovatia M."/>
            <person name="Davies K.M."/>
            <person name="Delmans M."/>
            <person name="Demura T."/>
            <person name="Dierschke T."/>
            <person name="Dolan L."/>
            <person name="Dorantes-Acosta A.E."/>
            <person name="Eklund D.M."/>
            <person name="Florent S.N."/>
            <person name="Flores-Sandoval E."/>
            <person name="Fujiyama A."/>
            <person name="Fukuzawa H."/>
            <person name="Galik B."/>
            <person name="Grimanelli D."/>
            <person name="Grimwood J."/>
            <person name="Grossniklaus U."/>
            <person name="Hamada T."/>
            <person name="Haseloff J."/>
            <person name="Hetherington A.J."/>
            <person name="Higo A."/>
            <person name="Hirakawa Y."/>
            <person name="Hundley H.N."/>
            <person name="Ikeda Y."/>
            <person name="Inoue K."/>
            <person name="Inoue S.I."/>
            <person name="Ishida S."/>
            <person name="Jia Q."/>
            <person name="Kakita M."/>
            <person name="Kanazawa T."/>
            <person name="Kawai Y."/>
            <person name="Kawashima T."/>
            <person name="Kennedy M."/>
            <person name="Kinose K."/>
            <person name="Kinoshita T."/>
            <person name="Kohara Y."/>
            <person name="Koide E."/>
            <person name="Komatsu K."/>
            <person name="Kopischke S."/>
            <person name="Kubo M."/>
            <person name="Kyozuka J."/>
            <person name="Lagercrantz U."/>
            <person name="Lin S.S."/>
            <person name="Lindquist E."/>
            <person name="Lipzen A.M."/>
            <person name="Lu C.W."/>
            <person name="De Luna E."/>
            <person name="Martienssen R.A."/>
            <person name="Minamino N."/>
            <person name="Mizutani M."/>
            <person name="Mizutani M."/>
            <person name="Mochizuki N."/>
            <person name="Monte I."/>
            <person name="Mosher R."/>
            <person name="Nagasaki H."/>
            <person name="Nakagami H."/>
            <person name="Naramoto S."/>
            <person name="Nishitani K."/>
            <person name="Ohtani M."/>
            <person name="Okamoto T."/>
            <person name="Okumura M."/>
            <person name="Phillips J."/>
            <person name="Pollak B."/>
            <person name="Reinders A."/>
            <person name="Rovekamp M."/>
            <person name="Sano R."/>
            <person name="Sawa S."/>
            <person name="Schmid M.W."/>
            <person name="Shirakawa M."/>
            <person name="Solano R."/>
            <person name="Spunde A."/>
            <person name="Suetsugu N."/>
            <person name="Sugano S."/>
            <person name="Sugiyama A."/>
            <person name="Sun R."/>
            <person name="Suzuki Y."/>
            <person name="Takenaka M."/>
            <person name="Takezawa D."/>
            <person name="Tomogane H."/>
            <person name="Tsuzuki M."/>
            <person name="Ueda T."/>
            <person name="Umeda M."/>
            <person name="Ward J.M."/>
            <person name="Watanabe Y."/>
            <person name="Yazaki K."/>
            <person name="Yokoyama R."/>
            <person name="Yoshitake Y."/>
            <person name="Yotsui I."/>
            <person name="Zachgo S."/>
            <person name="Schmutz J."/>
        </authorList>
    </citation>
    <scope>NUCLEOTIDE SEQUENCE [LARGE SCALE GENOMIC DNA]</scope>
    <source>
        <strain evidence="7">Tak-1</strain>
    </source>
</reference>
<dbReference type="PANTHER" id="PTHR48060">
    <property type="entry name" value="DNA DAMAGE-REPAIR/TOLERATION PROTEIN DRT100"/>
    <property type="match status" value="1"/>
</dbReference>
<feature type="chain" id="PRO_5015334224" description="Leucine-rich repeat-containing N-terminal plant-type domain-containing protein" evidence="5">
    <location>
        <begin position="25"/>
        <end position="266"/>
    </location>
</feature>
<dbReference type="FunFam" id="3.80.10.10:FF:000041">
    <property type="entry name" value="LRR receptor-like serine/threonine-protein kinase ERECTA"/>
    <property type="match status" value="1"/>
</dbReference>
<dbReference type="Gene3D" id="3.80.10.10">
    <property type="entry name" value="Ribonuclease Inhibitor"/>
    <property type="match status" value="2"/>
</dbReference>
<dbReference type="Pfam" id="PF00560">
    <property type="entry name" value="LRR_1"/>
    <property type="match status" value="3"/>
</dbReference>
<protein>
    <recommendedName>
        <fullName evidence="8">Leucine-rich repeat-containing N-terminal plant-type domain-containing protein</fullName>
    </recommendedName>
</protein>
<feature type="signal peptide" evidence="5">
    <location>
        <begin position="1"/>
        <end position="24"/>
    </location>
</feature>
<evidence type="ECO:0000313" key="7">
    <source>
        <dbReference type="Proteomes" id="UP000244005"/>
    </source>
</evidence>
<dbReference type="InterPro" id="IPR053211">
    <property type="entry name" value="DNA_repair-toleration"/>
</dbReference>